<feature type="coiled-coil region" evidence="3">
    <location>
        <begin position="138"/>
        <end position="165"/>
    </location>
</feature>
<evidence type="ECO:0000313" key="4">
    <source>
        <dbReference type="EMBL" id="CAK7323033.1"/>
    </source>
</evidence>
<organism evidence="4 5">
    <name type="scientific">Dovyalis caffra</name>
    <dbReference type="NCBI Taxonomy" id="77055"/>
    <lineage>
        <taxon>Eukaryota</taxon>
        <taxon>Viridiplantae</taxon>
        <taxon>Streptophyta</taxon>
        <taxon>Embryophyta</taxon>
        <taxon>Tracheophyta</taxon>
        <taxon>Spermatophyta</taxon>
        <taxon>Magnoliopsida</taxon>
        <taxon>eudicotyledons</taxon>
        <taxon>Gunneridae</taxon>
        <taxon>Pentapetalae</taxon>
        <taxon>rosids</taxon>
        <taxon>fabids</taxon>
        <taxon>Malpighiales</taxon>
        <taxon>Salicaceae</taxon>
        <taxon>Flacourtieae</taxon>
        <taxon>Dovyalis</taxon>
    </lineage>
</organism>
<protein>
    <submittedName>
        <fullName evidence="4">Uncharacterized protein</fullName>
    </submittedName>
</protein>
<keyword evidence="3" id="KW-0175">Coiled coil</keyword>
<keyword evidence="1" id="KW-0813">Transport</keyword>
<gene>
    <name evidence="4" type="ORF">DCAF_LOCUS648</name>
</gene>
<keyword evidence="5" id="KW-1185">Reference proteome</keyword>
<evidence type="ECO:0000256" key="1">
    <source>
        <dbReference type="ARBA" id="ARBA00022448"/>
    </source>
</evidence>
<evidence type="ECO:0000313" key="5">
    <source>
        <dbReference type="Proteomes" id="UP001314170"/>
    </source>
</evidence>
<proteinExistence type="predicted"/>
<evidence type="ECO:0000256" key="3">
    <source>
        <dbReference type="SAM" id="Coils"/>
    </source>
</evidence>
<dbReference type="EMBL" id="CAWUPB010000058">
    <property type="protein sequence ID" value="CAK7323033.1"/>
    <property type="molecule type" value="Genomic_DNA"/>
</dbReference>
<dbReference type="InterPro" id="IPR007930">
    <property type="entry name" value="DUF724"/>
</dbReference>
<evidence type="ECO:0000256" key="2">
    <source>
        <dbReference type="ARBA" id="ARBA00022604"/>
    </source>
</evidence>
<dbReference type="Pfam" id="PF05266">
    <property type="entry name" value="DUF724"/>
    <property type="match status" value="1"/>
</dbReference>
<reference evidence="4 5" key="1">
    <citation type="submission" date="2024-01" db="EMBL/GenBank/DDBJ databases">
        <authorList>
            <person name="Waweru B."/>
        </authorList>
    </citation>
    <scope>NUCLEOTIDE SEQUENCE [LARGE SCALE GENOMIC DNA]</scope>
</reference>
<sequence length="293" mass="33000">MDASVNGELSEHPLVSIVKNSPVWDMIESLDVFQKMPQKPHFNPLIKCKEIEREGYAIGKMVQFATVVEKTSGLQLGNPINVFDSYLKTLADLKRYGFDVEVVVYRINCLLSIKESQVQLQSTSKEVETQILKSTCERIKLEEDIEAINKKIRELEEERGLALSKKESKDSEITSLQMQSRGISADISKAILDFENQATASWHVEFRAKMKPYIAMSSRPHNGVLREENNVAGAYRALNQEGQQMLDIRNNRTDLPIWNLVRMMADITASSDPIAMGQGLRLGAKCRASPIAI</sequence>
<keyword evidence="2" id="KW-0341">Growth regulation</keyword>
<dbReference type="Proteomes" id="UP001314170">
    <property type="component" value="Unassembled WGS sequence"/>
</dbReference>
<comment type="caution">
    <text evidence="4">The sequence shown here is derived from an EMBL/GenBank/DDBJ whole genome shotgun (WGS) entry which is preliminary data.</text>
</comment>
<name>A0AAV1QPZ3_9ROSI</name>
<dbReference type="AlphaFoldDB" id="A0AAV1QPZ3"/>
<accession>A0AAV1QPZ3</accession>